<evidence type="ECO:0000256" key="1">
    <source>
        <dbReference type="ARBA" id="ARBA00005771"/>
    </source>
</evidence>
<sequence length="387" mass="45646">DHLPVLVKGINDRNVIIDFVWHRFHYQFQSDNLYKSVRRKIWLSFLSISFEFGAFNLIRMGLFANNNSDLENILKNDFTSTFRPGYITVEGVTMPKRFEELREDIYNWDVKEEDVWICSFPKTGTTWTQEMVWMIMHNLDFIGGEANLGVRSPFLEVSALFDYREFKKENIEFNPPAFLDNSLKFVRDQSMKGPICLKTHLPWVLLPKEIQNQIKLPKIIYVTRNPKDTCISYYNHSRLMEGYRGNFEDFCRLFIAGKLPFAPYWDHILPFWERRDLPNILFLKYEELIHDLPSVIRNVANFLDRPLSCEQVEVLSSHLSFASMKNNPAVNYEMVVDLNRKFNLIECEGSFMRSGKVGDYKAKMAPEIIETFNEWTEKNLNGSSLKY</sequence>
<dbReference type="Gene3D" id="3.40.50.300">
    <property type="entry name" value="P-loop containing nucleotide triphosphate hydrolases"/>
    <property type="match status" value="1"/>
</dbReference>
<dbReference type="OrthoDB" id="205623at2759"/>
<comment type="similarity">
    <text evidence="1">Belongs to the sulfotransferase 1 family.</text>
</comment>
<name>A0A9N9SLT2_PHACE</name>
<proteinExistence type="inferred from homology"/>
<dbReference type="AlphaFoldDB" id="A0A9N9SLT2"/>
<evidence type="ECO:0000256" key="2">
    <source>
        <dbReference type="ARBA" id="ARBA00022679"/>
    </source>
</evidence>
<dbReference type="GO" id="GO:0008146">
    <property type="term" value="F:sulfotransferase activity"/>
    <property type="evidence" value="ECO:0007669"/>
    <property type="project" value="InterPro"/>
</dbReference>
<evidence type="ECO:0000313" key="5">
    <source>
        <dbReference type="Proteomes" id="UP001153737"/>
    </source>
</evidence>
<keyword evidence="5" id="KW-1185">Reference proteome</keyword>
<accession>A0A9N9SLT2</accession>
<reference evidence="4" key="1">
    <citation type="submission" date="2022-01" db="EMBL/GenBank/DDBJ databases">
        <authorList>
            <person name="King R."/>
        </authorList>
    </citation>
    <scope>NUCLEOTIDE SEQUENCE</scope>
</reference>
<protein>
    <recommendedName>
        <fullName evidence="3">Sulfotransferase domain-containing protein</fullName>
    </recommendedName>
</protein>
<feature type="non-terminal residue" evidence="4">
    <location>
        <position position="1"/>
    </location>
</feature>
<dbReference type="InterPro" id="IPR000863">
    <property type="entry name" value="Sulfotransferase_dom"/>
</dbReference>
<keyword evidence="2" id="KW-0808">Transferase</keyword>
<evidence type="ECO:0000313" key="4">
    <source>
        <dbReference type="EMBL" id="CAG9821982.1"/>
    </source>
</evidence>
<dbReference type="Pfam" id="PF00685">
    <property type="entry name" value="Sulfotransfer_1"/>
    <property type="match status" value="1"/>
</dbReference>
<dbReference type="Proteomes" id="UP001153737">
    <property type="component" value="Chromosome 5"/>
</dbReference>
<dbReference type="InterPro" id="IPR027417">
    <property type="entry name" value="P-loop_NTPase"/>
</dbReference>
<dbReference type="PANTHER" id="PTHR11783">
    <property type="entry name" value="SULFOTRANSFERASE SULT"/>
    <property type="match status" value="1"/>
</dbReference>
<dbReference type="SUPFAM" id="SSF52540">
    <property type="entry name" value="P-loop containing nucleoside triphosphate hydrolases"/>
    <property type="match status" value="1"/>
</dbReference>
<dbReference type="EMBL" id="OU896711">
    <property type="protein sequence ID" value="CAG9821982.1"/>
    <property type="molecule type" value="Genomic_DNA"/>
</dbReference>
<evidence type="ECO:0000259" key="3">
    <source>
        <dbReference type="Pfam" id="PF00685"/>
    </source>
</evidence>
<reference evidence="4" key="2">
    <citation type="submission" date="2022-10" db="EMBL/GenBank/DDBJ databases">
        <authorList>
            <consortium name="ENA_rothamsted_submissions"/>
            <consortium name="culmorum"/>
            <person name="King R."/>
        </authorList>
    </citation>
    <scope>NUCLEOTIDE SEQUENCE</scope>
</reference>
<feature type="domain" description="Sulfotransferase" evidence="3">
    <location>
        <begin position="113"/>
        <end position="383"/>
    </location>
</feature>
<gene>
    <name evidence="4" type="ORF">PHAECO_LOCUS9177</name>
</gene>
<organism evidence="4 5">
    <name type="scientific">Phaedon cochleariae</name>
    <name type="common">Mustard beetle</name>
    <dbReference type="NCBI Taxonomy" id="80249"/>
    <lineage>
        <taxon>Eukaryota</taxon>
        <taxon>Metazoa</taxon>
        <taxon>Ecdysozoa</taxon>
        <taxon>Arthropoda</taxon>
        <taxon>Hexapoda</taxon>
        <taxon>Insecta</taxon>
        <taxon>Pterygota</taxon>
        <taxon>Neoptera</taxon>
        <taxon>Endopterygota</taxon>
        <taxon>Coleoptera</taxon>
        <taxon>Polyphaga</taxon>
        <taxon>Cucujiformia</taxon>
        <taxon>Chrysomeloidea</taxon>
        <taxon>Chrysomelidae</taxon>
        <taxon>Chrysomelinae</taxon>
        <taxon>Chrysomelini</taxon>
        <taxon>Phaedon</taxon>
    </lineage>
</organism>